<proteinExistence type="predicted"/>
<organism evidence="1 2">
    <name type="scientific">Strongylus vulgaris</name>
    <name type="common">Blood worm</name>
    <dbReference type="NCBI Taxonomy" id="40348"/>
    <lineage>
        <taxon>Eukaryota</taxon>
        <taxon>Metazoa</taxon>
        <taxon>Ecdysozoa</taxon>
        <taxon>Nematoda</taxon>
        <taxon>Chromadorea</taxon>
        <taxon>Rhabditida</taxon>
        <taxon>Rhabditina</taxon>
        <taxon>Rhabditomorpha</taxon>
        <taxon>Strongyloidea</taxon>
        <taxon>Strongylidae</taxon>
        <taxon>Strongylus</taxon>
    </lineage>
</organism>
<dbReference type="EMBL" id="UYYB01021063">
    <property type="protein sequence ID" value="VDM71575.1"/>
    <property type="molecule type" value="Genomic_DNA"/>
</dbReference>
<keyword evidence="2" id="KW-1185">Reference proteome</keyword>
<name>A0A3P7KL27_STRVU</name>
<gene>
    <name evidence="1" type="ORF">SVUK_LOCUS6573</name>
</gene>
<feature type="non-terminal residue" evidence="1">
    <location>
        <position position="43"/>
    </location>
</feature>
<evidence type="ECO:0000313" key="2">
    <source>
        <dbReference type="Proteomes" id="UP000270094"/>
    </source>
</evidence>
<accession>A0A3P7KL27</accession>
<sequence>MDTPRIRQRLGMEIVLCTYNARTVSTNADHHPLLEAAGRINYH</sequence>
<reference evidence="1 2" key="1">
    <citation type="submission" date="2018-11" db="EMBL/GenBank/DDBJ databases">
        <authorList>
            <consortium name="Pathogen Informatics"/>
        </authorList>
    </citation>
    <scope>NUCLEOTIDE SEQUENCE [LARGE SCALE GENOMIC DNA]</scope>
</reference>
<evidence type="ECO:0000313" key="1">
    <source>
        <dbReference type="EMBL" id="VDM71575.1"/>
    </source>
</evidence>
<protein>
    <submittedName>
        <fullName evidence="1">Uncharacterized protein</fullName>
    </submittedName>
</protein>
<dbReference type="Proteomes" id="UP000270094">
    <property type="component" value="Unassembled WGS sequence"/>
</dbReference>
<dbReference type="AlphaFoldDB" id="A0A3P7KL27"/>